<dbReference type="EMBL" id="SGXD01000006">
    <property type="protein sequence ID" value="RZS79475.1"/>
    <property type="molecule type" value="Genomic_DNA"/>
</dbReference>
<dbReference type="RefSeq" id="WP_130494542.1">
    <property type="nucleotide sequence ID" value="NZ_SGXD01000006.1"/>
</dbReference>
<sequence>MGVLRDARAAVRASRALTGPDHDPAAQLRAGSTRIREMTALLEAQDPQRSLGPGAVRTAATVVRTAATGSSVNGQPVLQVSLLVLLPGQPPVPTTVTAPVPVDQLAALRPASEVAVLVDPAQPGQAVLVWS</sequence>
<keyword evidence="2" id="KW-1185">Reference proteome</keyword>
<evidence type="ECO:0000313" key="1">
    <source>
        <dbReference type="EMBL" id="RZS79475.1"/>
    </source>
</evidence>
<proteinExistence type="predicted"/>
<gene>
    <name evidence="1" type="ORF">EV189_3829</name>
</gene>
<protein>
    <submittedName>
        <fullName evidence="1">Uncharacterized protein</fullName>
    </submittedName>
</protein>
<accession>A0A4Q7NAQ3</accession>
<evidence type="ECO:0000313" key="2">
    <source>
        <dbReference type="Proteomes" id="UP000293638"/>
    </source>
</evidence>
<dbReference type="AlphaFoldDB" id="A0A4Q7NAQ3"/>
<name>A0A4Q7NAQ3_9ACTN</name>
<comment type="caution">
    <text evidence="1">The sequence shown here is derived from an EMBL/GenBank/DDBJ whole genome shotgun (WGS) entry which is preliminary data.</text>
</comment>
<dbReference type="Proteomes" id="UP000293638">
    <property type="component" value="Unassembled WGS sequence"/>
</dbReference>
<reference evidence="1 2" key="1">
    <citation type="submission" date="2019-02" db="EMBL/GenBank/DDBJ databases">
        <title>Genomic Encyclopedia of Type Strains, Phase IV (KMG-IV): sequencing the most valuable type-strain genomes for metagenomic binning, comparative biology and taxonomic classification.</title>
        <authorList>
            <person name="Goeker M."/>
        </authorList>
    </citation>
    <scope>NUCLEOTIDE SEQUENCE [LARGE SCALE GENOMIC DNA]</scope>
    <source>
        <strain evidence="1 2">DSM 45622</strain>
    </source>
</reference>
<organism evidence="1 2">
    <name type="scientific">Motilibacter rhizosphaerae</name>
    <dbReference type="NCBI Taxonomy" id="598652"/>
    <lineage>
        <taxon>Bacteria</taxon>
        <taxon>Bacillati</taxon>
        <taxon>Actinomycetota</taxon>
        <taxon>Actinomycetes</taxon>
        <taxon>Motilibacterales</taxon>
        <taxon>Motilibacteraceae</taxon>
        <taxon>Motilibacter</taxon>
    </lineage>
</organism>